<dbReference type="PANTHER" id="PTHR34861:SF11">
    <property type="entry name" value="CYCLASE"/>
    <property type="match status" value="1"/>
</dbReference>
<reference evidence="2" key="1">
    <citation type="submission" date="2021-02" db="EMBL/GenBank/DDBJ databases">
        <title>Genome sequence Cadophora malorum strain M34.</title>
        <authorList>
            <person name="Stefanovic E."/>
            <person name="Vu D."/>
            <person name="Scully C."/>
            <person name="Dijksterhuis J."/>
            <person name="Roader J."/>
            <person name="Houbraken J."/>
        </authorList>
    </citation>
    <scope>NUCLEOTIDE SEQUENCE</scope>
    <source>
        <strain evidence="2">M34</strain>
    </source>
</reference>
<evidence type="ECO:0000313" key="3">
    <source>
        <dbReference type="Proteomes" id="UP000664132"/>
    </source>
</evidence>
<dbReference type="Gene3D" id="3.50.30.50">
    <property type="entry name" value="Putative cyclase"/>
    <property type="match status" value="1"/>
</dbReference>
<dbReference type="PANTHER" id="PTHR34861">
    <property type="match status" value="1"/>
</dbReference>
<name>A0A8H8BW53_9HELO</name>
<dbReference type="OrthoDB" id="5396at2759"/>
<comment type="caution">
    <text evidence="2">The sequence shown here is derived from an EMBL/GenBank/DDBJ whole genome shotgun (WGS) entry which is preliminary data.</text>
</comment>
<dbReference type="Proteomes" id="UP000664132">
    <property type="component" value="Unassembled WGS sequence"/>
</dbReference>
<dbReference type="AlphaFoldDB" id="A0A8H8BW53"/>
<dbReference type="EMBL" id="JAFJYH010000007">
    <property type="protein sequence ID" value="KAG4425873.1"/>
    <property type="molecule type" value="Genomic_DNA"/>
</dbReference>
<gene>
    <name evidence="2" type="ORF">IFR04_001080</name>
</gene>
<dbReference type="InterPro" id="IPR007325">
    <property type="entry name" value="KFase/CYL"/>
</dbReference>
<proteinExistence type="inferred from homology"/>
<organism evidence="2 3">
    <name type="scientific">Cadophora malorum</name>
    <dbReference type="NCBI Taxonomy" id="108018"/>
    <lineage>
        <taxon>Eukaryota</taxon>
        <taxon>Fungi</taxon>
        <taxon>Dikarya</taxon>
        <taxon>Ascomycota</taxon>
        <taxon>Pezizomycotina</taxon>
        <taxon>Leotiomycetes</taxon>
        <taxon>Helotiales</taxon>
        <taxon>Ploettnerulaceae</taxon>
        <taxon>Cadophora</taxon>
    </lineage>
</organism>
<keyword evidence="3" id="KW-1185">Reference proteome</keyword>
<dbReference type="InterPro" id="IPR037175">
    <property type="entry name" value="KFase_sf"/>
</dbReference>
<accession>A0A8H8BW53</accession>
<evidence type="ECO:0000313" key="2">
    <source>
        <dbReference type="EMBL" id="KAG4425873.1"/>
    </source>
</evidence>
<dbReference type="SUPFAM" id="SSF102198">
    <property type="entry name" value="Putative cyclase"/>
    <property type="match status" value="1"/>
</dbReference>
<dbReference type="GO" id="GO:0004061">
    <property type="term" value="F:arylformamidase activity"/>
    <property type="evidence" value="ECO:0007669"/>
    <property type="project" value="InterPro"/>
</dbReference>
<protein>
    <recommendedName>
        <fullName evidence="4">Cyclase</fullName>
    </recommendedName>
</protein>
<comment type="similarity">
    <text evidence="1">Belongs to the Cyclase 1 superfamily.</text>
</comment>
<evidence type="ECO:0008006" key="4">
    <source>
        <dbReference type="Google" id="ProtNLM"/>
    </source>
</evidence>
<sequence length="357" mass="40206">MITQAVDFPSEHLQKNKIQVHHVENVIKKERQEFPRFEDLPLGKDDPPFSAWGLWSEDDEAGTIRFLTPNRVARGAQEIKEGLRFSLNWSLNCPVTPGFGRSNYSFCHTLHCDTPGILTFDDSISFNTQKSTQWDGLRHFAYQKEQKFYQGVSKEEILAPNSTKLGLQNVDKQGGIAGRAVLLDFAAYAESVGFTYDAMNYSISFEDLLACIKYQEEISGQVMEFLVGDILLTRCGYTKTYLKLGKEDEEKAGKLLPPQTCGVQQDIRLLKWLWEHHFSAVGGDSPSFESFPANADAGFMFHEVLLAGWGCPIGEMFWLEDLAKTCRERKRYSFFVASSPLNIEGGVASPANIMAIL</sequence>
<dbReference type="GO" id="GO:0019441">
    <property type="term" value="P:L-tryptophan catabolic process to kynurenine"/>
    <property type="evidence" value="ECO:0007669"/>
    <property type="project" value="InterPro"/>
</dbReference>
<dbReference type="Pfam" id="PF04199">
    <property type="entry name" value="Cyclase"/>
    <property type="match status" value="1"/>
</dbReference>
<evidence type="ECO:0000256" key="1">
    <source>
        <dbReference type="ARBA" id="ARBA00007865"/>
    </source>
</evidence>